<dbReference type="EMBL" id="CP002282">
    <property type="protein sequence ID" value="ADO84117.1"/>
    <property type="molecule type" value="Genomic_DNA"/>
</dbReference>
<dbReference type="Gene3D" id="1.20.1200.10">
    <property type="entry name" value="Cobalamin adenosyltransferase-like"/>
    <property type="match status" value="1"/>
</dbReference>
<dbReference type="InterPro" id="IPR005624">
    <property type="entry name" value="PduO/GlcC-like"/>
</dbReference>
<gene>
    <name evidence="5" type="ordered locus">Ilyop_2357</name>
</gene>
<dbReference type="NCBIfam" id="TIGR00636">
    <property type="entry name" value="PduO_Nterm"/>
    <property type="match status" value="1"/>
</dbReference>
<dbReference type="OrthoDB" id="86269at2"/>
<dbReference type="HOGENOM" id="CLU_068893_0_0_0"/>
<dbReference type="GO" id="GO:0005524">
    <property type="term" value="F:ATP binding"/>
    <property type="evidence" value="ECO:0007669"/>
    <property type="project" value="UniProtKB-KW"/>
</dbReference>
<dbReference type="RefSeq" id="WP_013388776.1">
    <property type="nucleotide sequence ID" value="NC_014633.1"/>
</dbReference>
<keyword evidence="3" id="KW-0067">ATP-binding</keyword>
<protein>
    <submittedName>
        <fullName evidence="5">ATP/cobalamin adenosyltransferase</fullName>
    </submittedName>
</protein>
<keyword evidence="2" id="KW-0547">Nucleotide-binding</keyword>
<evidence type="ECO:0000256" key="2">
    <source>
        <dbReference type="ARBA" id="ARBA00022741"/>
    </source>
</evidence>
<proteinExistence type="predicted"/>
<dbReference type="AlphaFoldDB" id="E3HDB7"/>
<dbReference type="Proteomes" id="UP000006875">
    <property type="component" value="Plasmid pILYOP01"/>
</dbReference>
<accession>E3HDB7</accession>
<dbReference type="InterPro" id="IPR036451">
    <property type="entry name" value="CblAdoTrfase-like_sf"/>
</dbReference>
<dbReference type="GO" id="GO:0008817">
    <property type="term" value="F:corrinoid adenosyltransferase activity"/>
    <property type="evidence" value="ECO:0007669"/>
    <property type="project" value="TreeGrafter"/>
</dbReference>
<sequence>MGEVYTNLVSVYTKKGDSGDTGLYGGSRVSKTDIKVDTYGSIDEASSFIGVARALIKDEKIKTTLYKIQEKFIIIGGYLSSDRNGVLKLKEKISDDDVIKLEKEIDYFSKDLLPLKNFIIPGENIQSSSLHVARTVVRRSERKIVQLKERRDVPREILKYINRTSDLLFILARVTEGQEAISYISKDIMERMEKPESENRLITGKTSWKGRDMESKNMLSLEDAKEIVYAGEKKAAELGKDFVFAVVNSEGNLILEEKMDNAILASTDIALKKAYTSAALKMPTSELADLVKPGASLYGLHSDSKYVVFGGGYPLELKGEVVGAVGVSGGTVEEDMTIVDACVESFIKRED</sequence>
<dbReference type="KEGG" id="ipo:Ilyop_2357"/>
<dbReference type="InterPro" id="IPR029499">
    <property type="entry name" value="PduO-typ"/>
</dbReference>
<keyword evidence="5" id="KW-0614">Plasmid</keyword>
<dbReference type="InterPro" id="IPR016030">
    <property type="entry name" value="CblAdoTrfase-like"/>
</dbReference>
<evidence type="ECO:0000259" key="4">
    <source>
        <dbReference type="Pfam" id="PF01923"/>
    </source>
</evidence>
<evidence type="ECO:0000256" key="3">
    <source>
        <dbReference type="ARBA" id="ARBA00022840"/>
    </source>
</evidence>
<evidence type="ECO:0000313" key="6">
    <source>
        <dbReference type="Proteomes" id="UP000006875"/>
    </source>
</evidence>
<dbReference type="Pfam" id="PF01923">
    <property type="entry name" value="Cob_adeno_trans"/>
    <property type="match status" value="1"/>
</dbReference>
<name>E3HDB7_ILYPC</name>
<keyword evidence="1" id="KW-0808">Transferase</keyword>
<feature type="domain" description="Cobalamin adenosyltransferase-like" evidence="4">
    <location>
        <begin position="11"/>
        <end position="174"/>
    </location>
</feature>
<reference evidence="5 6" key="1">
    <citation type="journal article" date="2010" name="Stand. Genomic Sci.">
        <title>Complete genome sequence of Ilyobacter polytropus type strain (CuHbu1).</title>
        <authorList>
            <person name="Sikorski J."/>
            <person name="Chertkov O."/>
            <person name="Lapidus A."/>
            <person name="Nolan M."/>
            <person name="Lucas S."/>
            <person name="Del Rio T.G."/>
            <person name="Tice H."/>
            <person name="Cheng J.F."/>
            <person name="Tapia R."/>
            <person name="Han C."/>
            <person name="Goodwin L."/>
            <person name="Pitluck S."/>
            <person name="Liolios K."/>
            <person name="Ivanova N."/>
            <person name="Mavromatis K."/>
            <person name="Mikhailova N."/>
            <person name="Pati A."/>
            <person name="Chen A."/>
            <person name="Palaniappan K."/>
            <person name="Land M."/>
            <person name="Hauser L."/>
            <person name="Chang Y.J."/>
            <person name="Jeffries C.D."/>
            <person name="Brambilla E."/>
            <person name="Yasawong M."/>
            <person name="Rohde M."/>
            <person name="Pukall R."/>
            <person name="Spring S."/>
            <person name="Goker M."/>
            <person name="Woyke T."/>
            <person name="Bristow J."/>
            <person name="Eisen J.A."/>
            <person name="Markowitz V."/>
            <person name="Hugenholtz P."/>
            <person name="Kyrpides N.C."/>
            <person name="Klenk H.P."/>
        </authorList>
    </citation>
    <scope>NUCLEOTIDE SEQUENCE [LARGE SCALE GENOMIC DNA]</scope>
    <source>
        <strain evidence="6">ATCC 51220 / DSM 2926 / LMG 16218 / CuHBu1</strain>
        <plasmid evidence="6">pILYOP01</plasmid>
    </source>
</reference>
<evidence type="ECO:0000313" key="5">
    <source>
        <dbReference type="EMBL" id="ADO84117.1"/>
    </source>
</evidence>
<dbReference type="Pfam" id="PF03928">
    <property type="entry name" value="HbpS-like"/>
    <property type="match status" value="1"/>
</dbReference>
<dbReference type="Gene3D" id="3.30.450.150">
    <property type="entry name" value="Haem-degrading domain"/>
    <property type="match status" value="1"/>
</dbReference>
<organism evidence="5 6">
    <name type="scientific">Ilyobacter polytropus (strain ATCC 51220 / DSM 2926 / LMG 16218 / CuHBu1)</name>
    <dbReference type="NCBI Taxonomy" id="572544"/>
    <lineage>
        <taxon>Bacteria</taxon>
        <taxon>Fusobacteriati</taxon>
        <taxon>Fusobacteriota</taxon>
        <taxon>Fusobacteriia</taxon>
        <taxon>Fusobacteriales</taxon>
        <taxon>Fusobacteriaceae</taxon>
        <taxon>Ilyobacter</taxon>
    </lineage>
</organism>
<geneLocation type="plasmid" evidence="5 6">
    <name>pILYOP01</name>
</geneLocation>
<keyword evidence="6" id="KW-1185">Reference proteome</keyword>
<evidence type="ECO:0000256" key="1">
    <source>
        <dbReference type="ARBA" id="ARBA00022679"/>
    </source>
</evidence>
<dbReference type="InterPro" id="IPR038084">
    <property type="entry name" value="PduO/GlcC-like_sf"/>
</dbReference>
<dbReference type="PANTHER" id="PTHR12213:SF0">
    <property type="entry name" value="CORRINOID ADENOSYLTRANSFERASE MMAB"/>
    <property type="match status" value="1"/>
</dbReference>
<dbReference type="SUPFAM" id="SSF143744">
    <property type="entry name" value="GlcG-like"/>
    <property type="match status" value="1"/>
</dbReference>
<dbReference type="PANTHER" id="PTHR12213">
    <property type="entry name" value="CORRINOID ADENOSYLTRANSFERASE"/>
    <property type="match status" value="1"/>
</dbReference>
<dbReference type="SUPFAM" id="SSF89028">
    <property type="entry name" value="Cobalamin adenosyltransferase-like"/>
    <property type="match status" value="1"/>
</dbReference>